<keyword evidence="4" id="KW-0862">Zinc</keyword>
<name>U1PGD6_9EURY</name>
<dbReference type="CDD" id="cd01428">
    <property type="entry name" value="ADK"/>
    <property type="match status" value="1"/>
</dbReference>
<keyword evidence="1 4" id="KW-0808">Transferase</keyword>
<keyword evidence="2 4" id="KW-0547">Nucleotide-binding</keyword>
<dbReference type="InterPro" id="IPR006259">
    <property type="entry name" value="Adenyl_kin_sub"/>
</dbReference>
<keyword evidence="4 6" id="KW-0067">ATP-binding</keyword>
<dbReference type="PROSITE" id="PS00113">
    <property type="entry name" value="ADENYLATE_KINASE"/>
    <property type="match status" value="1"/>
</dbReference>
<dbReference type="SUPFAM" id="SSF52540">
    <property type="entry name" value="P-loop containing nucleoside triphosphate hydrolases"/>
    <property type="match status" value="1"/>
</dbReference>
<dbReference type="HOGENOM" id="CLU_032354_4_1_2"/>
<feature type="binding site" evidence="4">
    <location>
        <position position="188"/>
    </location>
    <ligand>
        <name>Zn(2+)</name>
        <dbReference type="ChEBI" id="CHEBI:29105"/>
        <note>structural</note>
    </ligand>
</feature>
<comment type="pathway">
    <text evidence="4">Purine metabolism; AMP biosynthesis via salvage pathway; AMP from ADP: step 1/1.</text>
</comment>
<comment type="caution">
    <text evidence="4">Lacks conserved residue(s) required for the propagation of feature annotation.</text>
</comment>
<comment type="catalytic activity">
    <reaction evidence="4 6">
        <text>AMP + ATP = 2 ADP</text>
        <dbReference type="Rhea" id="RHEA:12973"/>
        <dbReference type="ChEBI" id="CHEBI:30616"/>
        <dbReference type="ChEBI" id="CHEBI:456215"/>
        <dbReference type="ChEBI" id="CHEBI:456216"/>
        <dbReference type="EC" id="2.7.4.3"/>
    </reaction>
</comment>
<gene>
    <name evidence="4" type="primary">adk</name>
    <name evidence="8" type="ORF">J07HQW1_02738</name>
</gene>
<feature type="binding site" evidence="4">
    <location>
        <begin position="191"/>
        <end position="192"/>
    </location>
    <ligand>
        <name>ATP</name>
        <dbReference type="ChEBI" id="CHEBI:30616"/>
    </ligand>
</feature>
<dbReference type="HAMAP" id="MF_00235">
    <property type="entry name" value="Adenylate_kinase_Adk"/>
    <property type="match status" value="1"/>
</dbReference>
<feature type="binding site" evidence="4">
    <location>
        <position position="205"/>
    </location>
    <ligand>
        <name>Zn(2+)</name>
        <dbReference type="ChEBI" id="CHEBI:29105"/>
        <note>structural</note>
    </ligand>
</feature>
<dbReference type="EC" id="2.7.4.3" evidence="4 6"/>
<dbReference type="GO" id="GO:0044209">
    <property type="term" value="P:AMP salvage"/>
    <property type="evidence" value="ECO:0007669"/>
    <property type="project" value="UniProtKB-UniRule"/>
</dbReference>
<evidence type="ECO:0000256" key="4">
    <source>
        <dbReference type="HAMAP-Rule" id="MF_00235"/>
    </source>
</evidence>
<dbReference type="Gene3D" id="3.40.50.300">
    <property type="entry name" value="P-loop containing nucleotide triphosphate hydrolases"/>
    <property type="match status" value="1"/>
</dbReference>
<evidence type="ECO:0000256" key="3">
    <source>
        <dbReference type="ARBA" id="ARBA00022777"/>
    </source>
</evidence>
<feature type="binding site" evidence="4">
    <location>
        <position position="226"/>
    </location>
    <ligand>
        <name>AMP</name>
        <dbReference type="ChEBI" id="CHEBI:456215"/>
    </ligand>
</feature>
<organism evidence="8 9">
    <name type="scientific">Haloquadratum walsbyi J07HQW1</name>
    <dbReference type="NCBI Taxonomy" id="1238424"/>
    <lineage>
        <taxon>Archaea</taxon>
        <taxon>Methanobacteriati</taxon>
        <taxon>Methanobacteriota</taxon>
        <taxon>Stenosarchaea group</taxon>
        <taxon>Halobacteria</taxon>
        <taxon>Halobacteriales</taxon>
        <taxon>Haloferacaceae</taxon>
        <taxon>Haloquadratum</taxon>
    </lineage>
</organism>
<proteinExistence type="inferred from homology"/>
<dbReference type="EMBL" id="KE356560">
    <property type="protein sequence ID" value="ERG92692.1"/>
    <property type="molecule type" value="Genomic_DNA"/>
</dbReference>
<dbReference type="PANTHER" id="PTHR23359">
    <property type="entry name" value="NUCLEOTIDE KINASE"/>
    <property type="match status" value="1"/>
</dbReference>
<feature type="binding site" evidence="4">
    <location>
        <position position="215"/>
    </location>
    <ligand>
        <name>AMP</name>
        <dbReference type="ChEBI" id="CHEBI:456215"/>
    </ligand>
</feature>
<dbReference type="GO" id="GO:0005737">
    <property type="term" value="C:cytoplasm"/>
    <property type="evidence" value="ECO:0007669"/>
    <property type="project" value="UniProtKB-SubCell"/>
</dbReference>
<feature type="binding site" evidence="4">
    <location>
        <begin position="145"/>
        <end position="148"/>
    </location>
    <ligand>
        <name>AMP</name>
        <dbReference type="ChEBI" id="CHEBI:456215"/>
    </ligand>
</feature>
<sequence>MYGIDHCVCDHSATDDMSDMHSLTCITDYSLSHNLCCVHSYTSDISSMLYGERQISSMEKHILLLGPPGAGKGTQSKRLAEEFDLDHVTTGDALRANKQMDISEMDTEYDTPGAYMDAGELVPDAVVNKIVEEALSSADGYVLDGYPRNIEQAEVLSSITDLDAAILLSVSEEELVDRLTGRRVCSECGATYHVEFEPPAETGICDECGATLTQRDDDTEETVRDRLRVYEENTEPVVEHYRQKGTLLTVNGETTPDDVFDSIVDVIDS</sequence>
<evidence type="ECO:0000256" key="6">
    <source>
        <dbReference type="RuleBase" id="RU003331"/>
    </source>
</evidence>
<feature type="binding site" evidence="4">
    <location>
        <position position="208"/>
    </location>
    <ligand>
        <name>Zn(2+)</name>
        <dbReference type="ChEBI" id="CHEBI:29105"/>
        <note>structural</note>
    </ligand>
</feature>
<dbReference type="AlphaFoldDB" id="U1PGD6"/>
<keyword evidence="4" id="KW-0479">Metal-binding</keyword>
<comment type="domain">
    <text evidence="4">Consists of three domains, a large central CORE domain and two small peripheral domains, NMPbind and LID, which undergo movements during catalysis. The LID domain closes over the site of phosphoryl transfer upon ATP binding. Assembling and dissambling the active center during each catalytic cycle provides an effective means to prevent ATP hydrolysis. Some bacteria have evolved a zinc-coordinating structure that stabilizes the LID domain.</text>
</comment>
<dbReference type="GO" id="GO:0008270">
    <property type="term" value="F:zinc ion binding"/>
    <property type="evidence" value="ECO:0007669"/>
    <property type="project" value="UniProtKB-UniRule"/>
</dbReference>
<comment type="function">
    <text evidence="4">Catalyzes the reversible transfer of the terminal phosphate group between ATP and AMP. Plays an important role in cellular energy homeostasis and in adenine nucleotide metabolism.</text>
</comment>
<feature type="binding site" evidence="4">
    <location>
        <position position="182"/>
    </location>
    <ligand>
        <name>ATP</name>
        <dbReference type="ChEBI" id="CHEBI:30616"/>
    </ligand>
</feature>
<feature type="binding site" evidence="4">
    <location>
        <position position="95"/>
    </location>
    <ligand>
        <name>AMP</name>
        <dbReference type="ChEBI" id="CHEBI:456215"/>
    </ligand>
</feature>
<feature type="binding site" evidence="4">
    <location>
        <position position="254"/>
    </location>
    <ligand>
        <name>ATP</name>
        <dbReference type="ChEBI" id="CHEBI:30616"/>
    </ligand>
</feature>
<evidence type="ECO:0000313" key="9">
    <source>
        <dbReference type="Proteomes" id="UP000030649"/>
    </source>
</evidence>
<dbReference type="GO" id="GO:0004017">
    <property type="term" value="F:AMP kinase activity"/>
    <property type="evidence" value="ECO:0007669"/>
    <property type="project" value="UniProtKB-UniRule"/>
</dbReference>
<dbReference type="InterPro" id="IPR027417">
    <property type="entry name" value="P-loop_NTPase"/>
</dbReference>
<feature type="binding site" evidence="4">
    <location>
        <begin position="120"/>
        <end position="122"/>
    </location>
    <ligand>
        <name>AMP</name>
        <dbReference type="ChEBI" id="CHEBI:456215"/>
    </ligand>
</feature>
<feature type="binding site" evidence="4">
    <location>
        <begin position="69"/>
        <end position="74"/>
    </location>
    <ligand>
        <name>ATP</name>
        <dbReference type="ChEBI" id="CHEBI:30616"/>
    </ligand>
</feature>
<feature type="region of interest" description="LID" evidence="4">
    <location>
        <begin position="181"/>
        <end position="218"/>
    </location>
</feature>
<comment type="subunit">
    <text evidence="4 6">Monomer.</text>
</comment>
<protein>
    <recommendedName>
        <fullName evidence="4 6">Adenylate kinase</fullName>
        <shortName evidence="4">AK</shortName>
        <ecNumber evidence="4 6">2.7.4.3</ecNumber>
    </recommendedName>
    <alternativeName>
        <fullName evidence="4">ATP-AMP transphosphorylase</fullName>
    </alternativeName>
    <alternativeName>
        <fullName evidence="4">ATP:AMP phosphotransferase</fullName>
    </alternativeName>
    <alternativeName>
        <fullName evidence="4">Adenylate monophosphate kinase</fullName>
    </alternativeName>
</protein>
<feature type="binding site" evidence="4">
    <location>
        <position position="152"/>
    </location>
    <ligand>
        <name>AMP</name>
        <dbReference type="ChEBI" id="CHEBI:456215"/>
    </ligand>
</feature>
<dbReference type="NCBIfam" id="TIGR01351">
    <property type="entry name" value="adk"/>
    <property type="match status" value="1"/>
</dbReference>
<dbReference type="UniPathway" id="UPA00588">
    <property type="reaction ID" value="UER00649"/>
</dbReference>
<dbReference type="InterPro" id="IPR007862">
    <property type="entry name" value="Adenylate_kinase_lid-dom"/>
</dbReference>
<dbReference type="Proteomes" id="UP000030649">
    <property type="component" value="Unassembled WGS sequence"/>
</dbReference>
<comment type="subcellular location">
    <subcellularLocation>
        <location evidence="4 6">Cytoplasm</location>
    </subcellularLocation>
</comment>
<keyword evidence="4" id="KW-0963">Cytoplasm</keyword>
<evidence type="ECO:0000256" key="2">
    <source>
        <dbReference type="ARBA" id="ARBA00022741"/>
    </source>
</evidence>
<evidence type="ECO:0000259" key="7">
    <source>
        <dbReference type="Pfam" id="PF05191"/>
    </source>
</evidence>
<dbReference type="Pfam" id="PF00406">
    <property type="entry name" value="ADK"/>
    <property type="match status" value="1"/>
</dbReference>
<evidence type="ECO:0000256" key="5">
    <source>
        <dbReference type="RuleBase" id="RU003330"/>
    </source>
</evidence>
<dbReference type="NCBIfam" id="NF011103">
    <property type="entry name" value="PRK14530.1"/>
    <property type="match status" value="1"/>
</dbReference>
<feature type="binding site" evidence="4">
    <location>
        <position position="90"/>
    </location>
    <ligand>
        <name>AMP</name>
        <dbReference type="ChEBI" id="CHEBI:456215"/>
    </ligand>
</feature>
<evidence type="ECO:0000256" key="1">
    <source>
        <dbReference type="ARBA" id="ARBA00022679"/>
    </source>
</evidence>
<dbReference type="PRINTS" id="PR00094">
    <property type="entry name" value="ADENYLTKNASE"/>
</dbReference>
<keyword evidence="3 4" id="KW-0418">Kinase</keyword>
<dbReference type="FunFam" id="3.40.50.300:FF:000106">
    <property type="entry name" value="Adenylate kinase mitochondrial"/>
    <property type="match status" value="1"/>
</dbReference>
<accession>U1PGD6</accession>
<feature type="domain" description="Adenylate kinase active site lid" evidence="7">
    <location>
        <begin position="182"/>
        <end position="217"/>
    </location>
</feature>
<keyword evidence="4" id="KW-0545">Nucleotide biosynthesis</keyword>
<reference evidence="8 9" key="1">
    <citation type="journal article" date="2013" name="PLoS ONE">
        <title>Assembly-driven community genomics of a hypersaline microbial ecosystem.</title>
        <authorList>
            <person name="Podell S."/>
            <person name="Ugalde J.A."/>
            <person name="Narasingarao P."/>
            <person name="Banfield J.F."/>
            <person name="Heidelberg K.B."/>
            <person name="Allen E.E."/>
        </authorList>
    </citation>
    <scope>NUCLEOTIDE SEQUENCE [LARGE SCALE GENOMIC DNA]</scope>
    <source>
        <strain evidence="9">J07HQW1</strain>
    </source>
</reference>
<comment type="similarity">
    <text evidence="4 5">Belongs to the adenylate kinase family.</text>
</comment>
<evidence type="ECO:0000313" key="8">
    <source>
        <dbReference type="EMBL" id="ERG92692.1"/>
    </source>
</evidence>
<dbReference type="InterPro" id="IPR033690">
    <property type="entry name" value="Adenylat_kinase_CS"/>
</dbReference>
<dbReference type="Pfam" id="PF05191">
    <property type="entry name" value="ADK_lid"/>
    <property type="match status" value="1"/>
</dbReference>
<dbReference type="InterPro" id="IPR000850">
    <property type="entry name" value="Adenylat/UMP-CMP_kin"/>
</dbReference>
<feature type="binding site" evidence="4">
    <location>
        <position position="185"/>
    </location>
    <ligand>
        <name>Zn(2+)</name>
        <dbReference type="ChEBI" id="CHEBI:29105"/>
        <note>structural</note>
    </ligand>
</feature>
<dbReference type="GO" id="GO:0005524">
    <property type="term" value="F:ATP binding"/>
    <property type="evidence" value="ECO:0007669"/>
    <property type="project" value="UniProtKB-UniRule"/>
</dbReference>
<dbReference type="STRING" id="1238424.J07HQW1_02738"/>